<proteinExistence type="predicted"/>
<dbReference type="InterPro" id="IPR019956">
    <property type="entry name" value="Ubiquitin_dom"/>
</dbReference>
<dbReference type="PANTHER" id="PTHR10666">
    <property type="entry name" value="UBIQUITIN"/>
    <property type="match status" value="1"/>
</dbReference>
<reference evidence="4" key="1">
    <citation type="journal article" date="2023" name="Plant J.">
        <title>Genome sequences and population genomics provide insights into the demographic history, inbreeding, and mutation load of two 'living fossil' tree species of Dipteronia.</title>
        <authorList>
            <person name="Feng Y."/>
            <person name="Comes H.P."/>
            <person name="Chen J."/>
            <person name="Zhu S."/>
            <person name="Lu R."/>
            <person name="Zhang X."/>
            <person name="Li P."/>
            <person name="Qiu J."/>
            <person name="Olsen K.M."/>
            <person name="Qiu Y."/>
        </authorList>
    </citation>
    <scope>NUCLEOTIDE SEQUENCE</scope>
    <source>
        <strain evidence="4">NBL</strain>
    </source>
</reference>
<evidence type="ECO:0000256" key="1">
    <source>
        <dbReference type="ARBA" id="ARBA00022499"/>
    </source>
</evidence>
<dbReference type="SUPFAM" id="SSF54236">
    <property type="entry name" value="Ubiquitin-like"/>
    <property type="match status" value="3"/>
</dbReference>
<feature type="region of interest" description="Disordered" evidence="2">
    <location>
        <begin position="1"/>
        <end position="26"/>
    </location>
</feature>
<dbReference type="Pfam" id="PF00240">
    <property type="entry name" value="ubiquitin"/>
    <property type="match status" value="3"/>
</dbReference>
<evidence type="ECO:0000259" key="3">
    <source>
        <dbReference type="PROSITE" id="PS50053"/>
    </source>
</evidence>
<keyword evidence="5" id="KW-1185">Reference proteome</keyword>
<keyword evidence="1" id="KW-1017">Isopeptide bond</keyword>
<dbReference type="InterPro" id="IPR029071">
    <property type="entry name" value="Ubiquitin-like_domsf"/>
</dbReference>
<accession>A0AAE0DX63</accession>
<dbReference type="GO" id="GO:0003729">
    <property type="term" value="F:mRNA binding"/>
    <property type="evidence" value="ECO:0007669"/>
    <property type="project" value="UniProtKB-ARBA"/>
</dbReference>
<dbReference type="Gene3D" id="3.10.20.90">
    <property type="entry name" value="Phosphatidylinositol 3-kinase Catalytic Subunit, Chain A, domain 1"/>
    <property type="match status" value="3"/>
</dbReference>
<dbReference type="Proteomes" id="UP001281410">
    <property type="component" value="Unassembled WGS sequence"/>
</dbReference>
<evidence type="ECO:0000256" key="2">
    <source>
        <dbReference type="SAM" id="MobiDB-lite"/>
    </source>
</evidence>
<dbReference type="SMART" id="SM00213">
    <property type="entry name" value="UBQ"/>
    <property type="match status" value="2"/>
</dbReference>
<evidence type="ECO:0000313" key="4">
    <source>
        <dbReference type="EMBL" id="KAK3190362.1"/>
    </source>
</evidence>
<feature type="compositionally biased region" description="Polar residues" evidence="2">
    <location>
        <begin position="10"/>
        <end position="23"/>
    </location>
</feature>
<protein>
    <recommendedName>
        <fullName evidence="3">Ubiquitin-like domain-containing protein</fullName>
    </recommendedName>
</protein>
<dbReference type="PROSITE" id="PS50053">
    <property type="entry name" value="UBIQUITIN_2"/>
    <property type="match status" value="3"/>
</dbReference>
<feature type="domain" description="Ubiquitin-like" evidence="3">
    <location>
        <begin position="185"/>
        <end position="231"/>
    </location>
</feature>
<comment type="caution">
    <text evidence="4">The sequence shown here is derived from an EMBL/GenBank/DDBJ whole genome shotgun (WGS) entry which is preliminary data.</text>
</comment>
<dbReference type="InterPro" id="IPR050158">
    <property type="entry name" value="Ubiquitin_ubiquitin-like"/>
</dbReference>
<sequence length="231" mass="26376">MVKAERDQNENPPSQTQSRQSNPSDEEIKLVVKVNKTIAMKVKKSEAIEILKKMIGEKEDILENNQQLSLAGRNMEDGRRIMDYGRMKKTVASLKIQSGATLQLLTDPKEEVTFSVETPSKITIQVEVKDTNTILDVKKIVESMTNFRSEEWDLFLGKRRLNNLKTLAFYDIKENDILKMLAATYQISVRTRTGKIVSLEVTQLDNIRAVKGKLSEKTEVQVNNQRVMFGK</sequence>
<dbReference type="CDD" id="cd17039">
    <property type="entry name" value="Ubl_ubiquitin_like"/>
    <property type="match status" value="1"/>
</dbReference>
<feature type="domain" description="Ubiquitin-like" evidence="3">
    <location>
        <begin position="28"/>
        <end position="85"/>
    </location>
</feature>
<dbReference type="PRINTS" id="PR00348">
    <property type="entry name" value="UBIQUITIN"/>
</dbReference>
<evidence type="ECO:0000313" key="5">
    <source>
        <dbReference type="Proteomes" id="UP001281410"/>
    </source>
</evidence>
<feature type="domain" description="Ubiquitin-like" evidence="3">
    <location>
        <begin position="112"/>
        <end position="181"/>
    </location>
</feature>
<name>A0AAE0DX63_9ROSI</name>
<organism evidence="4 5">
    <name type="scientific">Dipteronia sinensis</name>
    <dbReference type="NCBI Taxonomy" id="43782"/>
    <lineage>
        <taxon>Eukaryota</taxon>
        <taxon>Viridiplantae</taxon>
        <taxon>Streptophyta</taxon>
        <taxon>Embryophyta</taxon>
        <taxon>Tracheophyta</taxon>
        <taxon>Spermatophyta</taxon>
        <taxon>Magnoliopsida</taxon>
        <taxon>eudicotyledons</taxon>
        <taxon>Gunneridae</taxon>
        <taxon>Pentapetalae</taxon>
        <taxon>rosids</taxon>
        <taxon>malvids</taxon>
        <taxon>Sapindales</taxon>
        <taxon>Sapindaceae</taxon>
        <taxon>Hippocastanoideae</taxon>
        <taxon>Acereae</taxon>
        <taxon>Dipteronia</taxon>
    </lineage>
</organism>
<dbReference type="EMBL" id="JANJYJ010000009">
    <property type="protein sequence ID" value="KAK3190362.1"/>
    <property type="molecule type" value="Genomic_DNA"/>
</dbReference>
<gene>
    <name evidence="4" type="ORF">Dsin_029923</name>
</gene>
<dbReference type="InterPro" id="IPR000626">
    <property type="entry name" value="Ubiquitin-like_dom"/>
</dbReference>
<dbReference type="AlphaFoldDB" id="A0AAE0DX63"/>